<keyword evidence="1" id="KW-0812">Transmembrane</keyword>
<sequence>MFLVFLVFLAMLPVFLVLLAPTAGFGIGGTALLRSVPWALLLLTTLLPMALRRVARRGRFGLCDCTSSGRFRPGAGTIGGS</sequence>
<name>A0A2M3ZUA9_9DIPT</name>
<evidence type="ECO:0000256" key="1">
    <source>
        <dbReference type="SAM" id="Phobius"/>
    </source>
</evidence>
<proteinExistence type="predicted"/>
<reference evidence="2" key="1">
    <citation type="submission" date="2018-01" db="EMBL/GenBank/DDBJ databases">
        <title>An insight into the sialome of Amazonian anophelines.</title>
        <authorList>
            <person name="Ribeiro J.M."/>
            <person name="Scarpassa V."/>
            <person name="Calvo E."/>
        </authorList>
    </citation>
    <scope>NUCLEOTIDE SEQUENCE</scope>
    <source>
        <tissue evidence="2">Salivary glands</tissue>
    </source>
</reference>
<dbReference type="EMBL" id="GGFM01011227">
    <property type="protein sequence ID" value="MBW31978.1"/>
    <property type="molecule type" value="Transcribed_RNA"/>
</dbReference>
<feature type="transmembrane region" description="Helical" evidence="1">
    <location>
        <begin position="36"/>
        <end position="51"/>
    </location>
</feature>
<keyword evidence="1" id="KW-0472">Membrane</keyword>
<protein>
    <submittedName>
        <fullName evidence="2">Putative secreted peptide</fullName>
    </submittedName>
</protein>
<organism evidence="2">
    <name type="scientific">Anopheles braziliensis</name>
    <dbReference type="NCBI Taxonomy" id="58242"/>
    <lineage>
        <taxon>Eukaryota</taxon>
        <taxon>Metazoa</taxon>
        <taxon>Ecdysozoa</taxon>
        <taxon>Arthropoda</taxon>
        <taxon>Hexapoda</taxon>
        <taxon>Insecta</taxon>
        <taxon>Pterygota</taxon>
        <taxon>Neoptera</taxon>
        <taxon>Endopterygota</taxon>
        <taxon>Diptera</taxon>
        <taxon>Nematocera</taxon>
        <taxon>Culicoidea</taxon>
        <taxon>Culicidae</taxon>
        <taxon>Anophelinae</taxon>
        <taxon>Anopheles</taxon>
    </lineage>
</organism>
<dbReference type="AlphaFoldDB" id="A0A2M3ZUA9"/>
<evidence type="ECO:0000313" key="2">
    <source>
        <dbReference type="EMBL" id="MBW31978.1"/>
    </source>
</evidence>
<keyword evidence="1" id="KW-1133">Transmembrane helix</keyword>
<accession>A0A2M3ZUA9</accession>